<gene>
    <name evidence="6" type="ORF">SAMN05216325_11039</name>
</gene>
<dbReference type="CDD" id="cd02440">
    <property type="entry name" value="AdoMet_MTases"/>
    <property type="match status" value="1"/>
</dbReference>
<dbReference type="InterPro" id="IPR050447">
    <property type="entry name" value="Erg6_SMT_methyltransf"/>
</dbReference>
<keyword evidence="1 6" id="KW-0489">Methyltransferase</keyword>
<feature type="domain" description="Methyltransferase type 11" evidence="5">
    <location>
        <begin position="74"/>
        <end position="176"/>
    </location>
</feature>
<organism evidence="6 7">
    <name type="scientific">Nitrosomonas marina</name>
    <dbReference type="NCBI Taxonomy" id="917"/>
    <lineage>
        <taxon>Bacteria</taxon>
        <taxon>Pseudomonadati</taxon>
        <taxon>Pseudomonadota</taxon>
        <taxon>Betaproteobacteria</taxon>
        <taxon>Nitrosomonadales</taxon>
        <taxon>Nitrosomonadaceae</taxon>
        <taxon>Nitrosomonas</taxon>
    </lineage>
</organism>
<dbReference type="AlphaFoldDB" id="A0A1H8ENQ4"/>
<dbReference type="PANTHER" id="PTHR44068">
    <property type="entry name" value="ZGC:194242"/>
    <property type="match status" value="1"/>
</dbReference>
<dbReference type="FunFam" id="3.40.50.150:FF:000461">
    <property type="entry name" value="Sarcosine/dimethylglycine N-methyltransferase"/>
    <property type="match status" value="1"/>
</dbReference>
<evidence type="ECO:0000313" key="7">
    <source>
        <dbReference type="Proteomes" id="UP000199459"/>
    </source>
</evidence>
<dbReference type="RefSeq" id="WP_090631216.1">
    <property type="nucleotide sequence ID" value="NZ_FOCP01000010.1"/>
</dbReference>
<reference evidence="6 7" key="1">
    <citation type="submission" date="2016-10" db="EMBL/GenBank/DDBJ databases">
        <authorList>
            <person name="de Groot N.N."/>
        </authorList>
    </citation>
    <scope>NUCLEOTIDE SEQUENCE [LARGE SCALE GENOMIC DNA]</scope>
    <source>
        <strain evidence="6 7">Nm22</strain>
    </source>
</reference>
<evidence type="ECO:0000313" key="6">
    <source>
        <dbReference type="EMBL" id="SEN20724.1"/>
    </source>
</evidence>
<dbReference type="GO" id="GO:0019286">
    <property type="term" value="P:glycine betaine biosynthetic process from glycine"/>
    <property type="evidence" value="ECO:0007669"/>
    <property type="project" value="UniProtKB-ARBA"/>
</dbReference>
<dbReference type="Pfam" id="PF08241">
    <property type="entry name" value="Methyltransf_11"/>
    <property type="match status" value="1"/>
</dbReference>
<dbReference type="STRING" id="917.SAMN05216326_12242"/>
<comment type="pathway">
    <text evidence="4">Amine and polyamine biosynthesis; betaine biosynthesis via glycine pathway; betaine from glycine: step 3/3.</text>
</comment>
<proteinExistence type="predicted"/>
<dbReference type="InterPro" id="IPR013216">
    <property type="entry name" value="Methyltransf_11"/>
</dbReference>
<dbReference type="PANTHER" id="PTHR44068:SF11">
    <property type="entry name" value="GERANYL DIPHOSPHATE 2-C-METHYLTRANSFERASE"/>
    <property type="match status" value="1"/>
</dbReference>
<dbReference type="OrthoDB" id="529208at2"/>
<evidence type="ECO:0000256" key="3">
    <source>
        <dbReference type="ARBA" id="ARBA00022691"/>
    </source>
</evidence>
<accession>A0A1H8ENQ4</accession>
<dbReference type="Gene3D" id="3.40.50.150">
    <property type="entry name" value="Vaccinia Virus protein VP39"/>
    <property type="match status" value="1"/>
</dbReference>
<dbReference type="EMBL" id="FOCP01000010">
    <property type="protein sequence ID" value="SEN20724.1"/>
    <property type="molecule type" value="Genomic_DNA"/>
</dbReference>
<evidence type="ECO:0000256" key="4">
    <source>
        <dbReference type="ARBA" id="ARBA00060542"/>
    </source>
</evidence>
<dbReference type="GO" id="GO:0052729">
    <property type="term" value="F:dimethylglycine N-methyltransferase activity"/>
    <property type="evidence" value="ECO:0007669"/>
    <property type="project" value="UniProtKB-ARBA"/>
</dbReference>
<evidence type="ECO:0000256" key="2">
    <source>
        <dbReference type="ARBA" id="ARBA00022679"/>
    </source>
</evidence>
<sequence>MTNSNKTQSAAVETAREYYNSEDADHFYSTIWGGEDIHIGLYESNDEPINVASHRTVQTMAKYLPELKTDSVLLDLGSGYCGAARYLAKTYGVQVKAVNLSEVENQRARELNAAAHLSEKIQVIDGSFESLPFTSADDSTGFDVVWSQDAILHSAQREQVLTEAYRVLKPGGHFVFTDPMQADDCPAGVLQPILDRIHLSSLGSPGYYRQVAARLGFDVIRFDDLTQQLINHYQRVLDETEKHTGELTGKIDPAYIERMKTGLNYWIDGGKNGYLAWGIFLLRKP</sequence>
<dbReference type="GO" id="GO:0032259">
    <property type="term" value="P:methylation"/>
    <property type="evidence" value="ECO:0007669"/>
    <property type="project" value="UniProtKB-KW"/>
</dbReference>
<dbReference type="SUPFAM" id="SSF53335">
    <property type="entry name" value="S-adenosyl-L-methionine-dependent methyltransferases"/>
    <property type="match status" value="1"/>
</dbReference>
<evidence type="ECO:0000259" key="5">
    <source>
        <dbReference type="Pfam" id="PF08241"/>
    </source>
</evidence>
<evidence type="ECO:0000256" key="1">
    <source>
        <dbReference type="ARBA" id="ARBA00022603"/>
    </source>
</evidence>
<dbReference type="Proteomes" id="UP000199459">
    <property type="component" value="Unassembled WGS sequence"/>
</dbReference>
<name>A0A1H8ENQ4_9PROT</name>
<protein>
    <submittedName>
        <fullName evidence="6">Sarcosine/dimethylglycine N-methyltransferase</fullName>
    </submittedName>
</protein>
<keyword evidence="3" id="KW-0949">S-adenosyl-L-methionine</keyword>
<dbReference type="InterPro" id="IPR029063">
    <property type="entry name" value="SAM-dependent_MTases_sf"/>
</dbReference>
<keyword evidence="2 6" id="KW-0808">Transferase</keyword>